<sequence length="321" mass="33489">MQQFLVQGAEVAALEDEFSSAVEGRHAVAVDSATSGLQLALLSLGIGAGEEVILPSFAPVESAAAVRRAGAVPVFADIDPLTFCLDPEAVAAAITPLTVAILPVHLFGHPAAVDQITDIAARHGLAIIEDATQAQAATLAGRRVGTYGVLSVFAVQEGAVVTTEHPELAGAVKRLRDTAHADARMADRKASVGRGALAKLAGAVARQRANCRYLDSALTGVLVPYVEPGAHHVYHRYTVRIPGNGRPDRDAFAMALAARGVQANVSIPTPVHRMPEYRSSSFLPKTEKAAGETLSLPVHPGLTEKELERMAAACNTLGGLL</sequence>
<comment type="similarity">
    <text evidence="4">Belongs to the DegT/DnrJ/EryC1 family. L-glutamine:2-deoxy-scyllo-inosose/scyllo-inosose aminotransferase subfamily.</text>
</comment>
<dbReference type="GO" id="GO:0000271">
    <property type="term" value="P:polysaccharide biosynthetic process"/>
    <property type="evidence" value="ECO:0007669"/>
    <property type="project" value="TreeGrafter"/>
</dbReference>
<keyword evidence="7" id="KW-1185">Reference proteome</keyword>
<dbReference type="EMBL" id="FZOF01000031">
    <property type="protein sequence ID" value="SNT49485.1"/>
    <property type="molecule type" value="Genomic_DNA"/>
</dbReference>
<dbReference type="AlphaFoldDB" id="A0A239N3N0"/>
<keyword evidence="2" id="KW-0032">Aminotransferase</keyword>
<dbReference type="OrthoDB" id="9804264at2"/>
<evidence type="ECO:0000313" key="7">
    <source>
        <dbReference type="Proteomes" id="UP000198280"/>
    </source>
</evidence>
<dbReference type="PANTHER" id="PTHR30244:SF34">
    <property type="entry name" value="DTDP-4-AMINO-4,6-DIDEOXYGALACTOSE TRANSAMINASE"/>
    <property type="match status" value="1"/>
</dbReference>
<keyword evidence="2" id="KW-0808">Transferase</keyword>
<reference evidence="6 7" key="1">
    <citation type="submission" date="2017-06" db="EMBL/GenBank/DDBJ databases">
        <authorList>
            <person name="Kim H.J."/>
            <person name="Triplett B.A."/>
        </authorList>
    </citation>
    <scope>NUCLEOTIDE SEQUENCE [LARGE SCALE GENOMIC DNA]</scope>
    <source>
        <strain evidence="6 7">CGMCC 4.1858</strain>
    </source>
</reference>
<dbReference type="Proteomes" id="UP000198280">
    <property type="component" value="Unassembled WGS sequence"/>
</dbReference>
<evidence type="ECO:0000256" key="2">
    <source>
        <dbReference type="ARBA" id="ARBA00022576"/>
    </source>
</evidence>
<accession>A0A239N3N0</accession>
<dbReference type="InterPro" id="IPR015421">
    <property type="entry name" value="PyrdxlP-dep_Trfase_major"/>
</dbReference>
<organism evidence="6 7">
    <name type="scientific">Actinacidiphila glaucinigra</name>
    <dbReference type="NCBI Taxonomy" id="235986"/>
    <lineage>
        <taxon>Bacteria</taxon>
        <taxon>Bacillati</taxon>
        <taxon>Actinomycetota</taxon>
        <taxon>Actinomycetes</taxon>
        <taxon>Kitasatosporales</taxon>
        <taxon>Streptomycetaceae</taxon>
        <taxon>Actinacidiphila</taxon>
    </lineage>
</organism>
<dbReference type="SUPFAM" id="SSF53383">
    <property type="entry name" value="PLP-dependent transferases"/>
    <property type="match status" value="1"/>
</dbReference>
<protein>
    <submittedName>
        <fullName evidence="6">dTDP-4-amino-4,6-dideoxygalactose transaminase</fullName>
    </submittedName>
</protein>
<proteinExistence type="inferred from homology"/>
<evidence type="ECO:0000256" key="3">
    <source>
        <dbReference type="ARBA" id="ARBA00022898"/>
    </source>
</evidence>
<dbReference type="InterPro" id="IPR015424">
    <property type="entry name" value="PyrdxlP-dep_Trfase"/>
</dbReference>
<dbReference type="Gene3D" id="3.90.1150.10">
    <property type="entry name" value="Aspartate Aminotransferase, domain 1"/>
    <property type="match status" value="1"/>
</dbReference>
<dbReference type="RefSeq" id="WP_143681722.1">
    <property type="nucleotide sequence ID" value="NZ_FZOF01000031.1"/>
</dbReference>
<dbReference type="InterPro" id="IPR015422">
    <property type="entry name" value="PyrdxlP-dep_Trfase_small"/>
</dbReference>
<dbReference type="PIRSF" id="PIRSF000390">
    <property type="entry name" value="PLP_StrS"/>
    <property type="match status" value="1"/>
</dbReference>
<evidence type="ECO:0000256" key="1">
    <source>
        <dbReference type="ARBA" id="ARBA00001933"/>
    </source>
</evidence>
<dbReference type="InterPro" id="IPR000653">
    <property type="entry name" value="DegT/StrS_aminotransferase"/>
</dbReference>
<gene>
    <name evidence="6" type="ORF">SAMN05216252_1313</name>
</gene>
<evidence type="ECO:0000313" key="6">
    <source>
        <dbReference type="EMBL" id="SNT49485.1"/>
    </source>
</evidence>
<dbReference type="Pfam" id="PF01041">
    <property type="entry name" value="DegT_DnrJ_EryC1"/>
    <property type="match status" value="1"/>
</dbReference>
<comment type="cofactor">
    <cofactor evidence="1">
        <name>pyridoxal 5'-phosphate</name>
        <dbReference type="ChEBI" id="CHEBI:597326"/>
    </cofactor>
</comment>
<name>A0A239N3N0_9ACTN</name>
<dbReference type="Gene3D" id="3.40.640.10">
    <property type="entry name" value="Type I PLP-dependent aspartate aminotransferase-like (Major domain)"/>
    <property type="match status" value="1"/>
</dbReference>
<dbReference type="GO" id="GO:0008483">
    <property type="term" value="F:transaminase activity"/>
    <property type="evidence" value="ECO:0007669"/>
    <property type="project" value="UniProtKB-KW"/>
</dbReference>
<evidence type="ECO:0000256" key="4">
    <source>
        <dbReference type="ARBA" id="ARBA00038398"/>
    </source>
</evidence>
<dbReference type="GO" id="GO:0030170">
    <property type="term" value="F:pyridoxal phosphate binding"/>
    <property type="evidence" value="ECO:0007669"/>
    <property type="project" value="TreeGrafter"/>
</dbReference>
<dbReference type="PANTHER" id="PTHR30244">
    <property type="entry name" value="TRANSAMINASE"/>
    <property type="match status" value="1"/>
</dbReference>
<keyword evidence="3 5" id="KW-0663">Pyridoxal phosphate</keyword>
<evidence type="ECO:0000256" key="5">
    <source>
        <dbReference type="RuleBase" id="RU004508"/>
    </source>
</evidence>